<evidence type="ECO:0000256" key="8">
    <source>
        <dbReference type="ARBA" id="ARBA00023170"/>
    </source>
</evidence>
<reference evidence="11 12" key="2">
    <citation type="journal article" date="2010" name="Nucleic Acids Res.">
        <title>BeetleBase in 2010: revisions to provide comprehensive genomic information for Tribolium castaneum.</title>
        <authorList>
            <person name="Kim H.S."/>
            <person name="Murphy T."/>
            <person name="Xia J."/>
            <person name="Caragea D."/>
            <person name="Park Y."/>
            <person name="Beeman R.W."/>
            <person name="Lorenzen M.D."/>
            <person name="Butcher S."/>
            <person name="Manak J.R."/>
            <person name="Brown S.J."/>
        </authorList>
    </citation>
    <scope>GENOME REANNOTATION</scope>
    <source>
        <strain evidence="11 12">Georgia GA2</strain>
    </source>
</reference>
<keyword evidence="3" id="KW-0716">Sensory transduction</keyword>
<evidence type="ECO:0000256" key="4">
    <source>
        <dbReference type="ARBA" id="ARBA00022692"/>
    </source>
</evidence>
<evidence type="ECO:0000256" key="9">
    <source>
        <dbReference type="ARBA" id="ARBA00023224"/>
    </source>
</evidence>
<dbReference type="InterPro" id="IPR004117">
    <property type="entry name" value="7tm6_olfct_rcpt"/>
</dbReference>
<reference evidence="11 12" key="1">
    <citation type="journal article" date="2008" name="Nature">
        <title>The genome of the model beetle and pest Tribolium castaneum.</title>
        <authorList>
            <consortium name="Tribolium Genome Sequencing Consortium"/>
            <person name="Richards S."/>
            <person name="Gibbs R.A."/>
            <person name="Weinstock G.M."/>
            <person name="Brown S.J."/>
            <person name="Denell R."/>
            <person name="Beeman R.W."/>
            <person name="Gibbs R."/>
            <person name="Beeman R.W."/>
            <person name="Brown S.J."/>
            <person name="Bucher G."/>
            <person name="Friedrich M."/>
            <person name="Grimmelikhuijzen C.J."/>
            <person name="Klingler M."/>
            <person name="Lorenzen M."/>
            <person name="Richards S."/>
            <person name="Roth S."/>
            <person name="Schroder R."/>
            <person name="Tautz D."/>
            <person name="Zdobnov E.M."/>
            <person name="Muzny D."/>
            <person name="Gibbs R.A."/>
            <person name="Weinstock G.M."/>
            <person name="Attaway T."/>
            <person name="Bell S."/>
            <person name="Buhay C.J."/>
            <person name="Chandrabose M.N."/>
            <person name="Chavez D."/>
            <person name="Clerk-Blankenburg K.P."/>
            <person name="Cree A."/>
            <person name="Dao M."/>
            <person name="Davis C."/>
            <person name="Chacko J."/>
            <person name="Dinh H."/>
            <person name="Dugan-Rocha S."/>
            <person name="Fowler G."/>
            <person name="Garner T.T."/>
            <person name="Garnes J."/>
            <person name="Gnirke A."/>
            <person name="Hawes A."/>
            <person name="Hernandez J."/>
            <person name="Hines S."/>
            <person name="Holder M."/>
            <person name="Hume J."/>
            <person name="Jhangiani S.N."/>
            <person name="Joshi V."/>
            <person name="Khan Z.M."/>
            <person name="Jackson L."/>
            <person name="Kovar C."/>
            <person name="Kowis A."/>
            <person name="Lee S."/>
            <person name="Lewis L.R."/>
            <person name="Margolis J."/>
            <person name="Morgan M."/>
            <person name="Nazareth L.V."/>
            <person name="Nguyen N."/>
            <person name="Okwuonu G."/>
            <person name="Parker D."/>
            <person name="Richards S."/>
            <person name="Ruiz S.J."/>
            <person name="Santibanez J."/>
            <person name="Savard J."/>
            <person name="Scherer S.E."/>
            <person name="Schneider B."/>
            <person name="Sodergren E."/>
            <person name="Tautz D."/>
            <person name="Vattahil S."/>
            <person name="Villasana D."/>
            <person name="White C.S."/>
            <person name="Wright R."/>
            <person name="Park Y."/>
            <person name="Beeman R.W."/>
            <person name="Lord J."/>
            <person name="Oppert B."/>
            <person name="Lorenzen M."/>
            <person name="Brown S."/>
            <person name="Wang L."/>
            <person name="Savard J."/>
            <person name="Tautz D."/>
            <person name="Richards S."/>
            <person name="Weinstock G."/>
            <person name="Gibbs R.A."/>
            <person name="Liu Y."/>
            <person name="Worley K."/>
            <person name="Weinstock G."/>
            <person name="Elsik C.G."/>
            <person name="Reese J.T."/>
            <person name="Elhaik E."/>
            <person name="Landan G."/>
            <person name="Graur D."/>
            <person name="Arensburger P."/>
            <person name="Atkinson P."/>
            <person name="Beeman R.W."/>
            <person name="Beidler J."/>
            <person name="Brown S.J."/>
            <person name="Demuth J.P."/>
            <person name="Drury D.W."/>
            <person name="Du Y.Z."/>
            <person name="Fujiwara H."/>
            <person name="Lorenzen M."/>
            <person name="Maselli V."/>
            <person name="Osanai M."/>
            <person name="Park Y."/>
            <person name="Robertson H.M."/>
            <person name="Tu Z."/>
            <person name="Wang J.J."/>
            <person name="Wang S."/>
            <person name="Richards S."/>
            <person name="Song H."/>
            <person name="Zhang L."/>
            <person name="Sodergren E."/>
            <person name="Werner D."/>
            <person name="Stanke M."/>
            <person name="Morgenstern B."/>
            <person name="Solovyev V."/>
            <person name="Kosarev P."/>
            <person name="Brown G."/>
            <person name="Chen H.C."/>
            <person name="Ermolaeva O."/>
            <person name="Hlavina W."/>
            <person name="Kapustin Y."/>
            <person name="Kiryutin B."/>
            <person name="Kitts P."/>
            <person name="Maglott D."/>
            <person name="Pruitt K."/>
            <person name="Sapojnikov V."/>
            <person name="Souvorov A."/>
            <person name="Mackey A.J."/>
            <person name="Waterhouse R.M."/>
            <person name="Wyder S."/>
            <person name="Zdobnov E.M."/>
            <person name="Zdobnov E.M."/>
            <person name="Wyder S."/>
            <person name="Kriventseva E.V."/>
            <person name="Kadowaki T."/>
            <person name="Bork P."/>
            <person name="Aranda M."/>
            <person name="Bao R."/>
            <person name="Beermann A."/>
            <person name="Berns N."/>
            <person name="Bolognesi R."/>
            <person name="Bonneton F."/>
            <person name="Bopp D."/>
            <person name="Brown S.J."/>
            <person name="Bucher G."/>
            <person name="Butts T."/>
            <person name="Chaumot A."/>
            <person name="Denell R.E."/>
            <person name="Ferrier D.E."/>
            <person name="Friedrich M."/>
            <person name="Gordon C.M."/>
            <person name="Jindra M."/>
            <person name="Klingler M."/>
            <person name="Lan Q."/>
            <person name="Lattorff H.M."/>
            <person name="Laudet V."/>
            <person name="von Levetsow C."/>
            <person name="Liu Z."/>
            <person name="Lutz R."/>
            <person name="Lynch J.A."/>
            <person name="da Fonseca R.N."/>
            <person name="Posnien N."/>
            <person name="Reuter R."/>
            <person name="Roth S."/>
            <person name="Savard J."/>
            <person name="Schinko J.B."/>
            <person name="Schmitt C."/>
            <person name="Schoppmeier M."/>
            <person name="Schroder R."/>
            <person name="Shippy T.D."/>
            <person name="Simonnet F."/>
            <person name="Marques-Souza H."/>
            <person name="Tautz D."/>
            <person name="Tomoyasu Y."/>
            <person name="Trauner J."/>
            <person name="Van der Zee M."/>
            <person name="Vervoort M."/>
            <person name="Wittkopp N."/>
            <person name="Wimmer E.A."/>
            <person name="Yang X."/>
            <person name="Jones A.K."/>
            <person name="Sattelle D.B."/>
            <person name="Ebert P.R."/>
            <person name="Nelson D."/>
            <person name="Scott J.G."/>
            <person name="Beeman R.W."/>
            <person name="Muthukrishnan S."/>
            <person name="Kramer K.J."/>
            <person name="Arakane Y."/>
            <person name="Beeman R.W."/>
            <person name="Zhu Q."/>
            <person name="Hogenkamp D."/>
            <person name="Dixit R."/>
            <person name="Oppert B."/>
            <person name="Jiang H."/>
            <person name="Zou Z."/>
            <person name="Marshall J."/>
            <person name="Elpidina E."/>
            <person name="Vinokurov K."/>
            <person name="Oppert C."/>
            <person name="Zou Z."/>
            <person name="Evans J."/>
            <person name="Lu Z."/>
            <person name="Zhao P."/>
            <person name="Sumathipala N."/>
            <person name="Altincicek B."/>
            <person name="Vilcinskas A."/>
            <person name="Williams M."/>
            <person name="Hultmark D."/>
            <person name="Hetru C."/>
            <person name="Jiang H."/>
            <person name="Grimmelikhuijzen C.J."/>
            <person name="Hauser F."/>
            <person name="Cazzamali G."/>
            <person name="Williamson M."/>
            <person name="Park Y."/>
            <person name="Li B."/>
            <person name="Tanaka Y."/>
            <person name="Predel R."/>
            <person name="Neupert S."/>
            <person name="Schachtner J."/>
            <person name="Verleyen P."/>
            <person name="Raible F."/>
            <person name="Bork P."/>
            <person name="Friedrich M."/>
            <person name="Walden K.K."/>
            <person name="Robertson H.M."/>
            <person name="Angeli S."/>
            <person name="Foret S."/>
            <person name="Bucher G."/>
            <person name="Schuetz S."/>
            <person name="Maleszka R."/>
            <person name="Wimmer E.A."/>
            <person name="Beeman R.W."/>
            <person name="Lorenzen M."/>
            <person name="Tomoyasu Y."/>
            <person name="Miller S.C."/>
            <person name="Grossmann D."/>
            <person name="Bucher G."/>
        </authorList>
    </citation>
    <scope>NUCLEOTIDE SEQUENCE [LARGE SCALE GENOMIC DNA]</scope>
    <source>
        <strain evidence="11 12">Georgia GA2</strain>
    </source>
</reference>
<evidence type="ECO:0000256" key="1">
    <source>
        <dbReference type="ARBA" id="ARBA00004651"/>
    </source>
</evidence>
<accession>A0A139WCV0</accession>
<keyword evidence="6 10" id="KW-1133">Transmembrane helix</keyword>
<comment type="subcellular location">
    <subcellularLocation>
        <location evidence="1">Cell membrane</location>
        <topology evidence="1">Multi-pass membrane protein</topology>
    </subcellularLocation>
</comment>
<feature type="transmembrane region" description="Helical" evidence="10">
    <location>
        <begin position="399"/>
        <end position="423"/>
    </location>
</feature>
<evidence type="ECO:0000256" key="7">
    <source>
        <dbReference type="ARBA" id="ARBA00023136"/>
    </source>
</evidence>
<dbReference type="PANTHER" id="PTHR21137">
    <property type="entry name" value="ODORANT RECEPTOR"/>
    <property type="match status" value="1"/>
</dbReference>
<feature type="transmembrane region" description="Helical" evidence="10">
    <location>
        <begin position="88"/>
        <end position="109"/>
    </location>
</feature>
<evidence type="ECO:0008006" key="13">
    <source>
        <dbReference type="Google" id="ProtNLM"/>
    </source>
</evidence>
<gene>
    <name evidence="11" type="primary">AUGUSTUS-3.0.2_34194</name>
    <name evidence="11" type="ORF">TcasGA2_TC034194</name>
</gene>
<feature type="transmembrane region" description="Helical" evidence="10">
    <location>
        <begin position="44"/>
        <end position="67"/>
    </location>
</feature>
<evidence type="ECO:0000313" key="12">
    <source>
        <dbReference type="Proteomes" id="UP000007266"/>
    </source>
</evidence>
<keyword evidence="12" id="KW-1185">Reference proteome</keyword>
<protein>
    <recommendedName>
        <fullName evidence="13">Odorant receptor</fullName>
    </recommendedName>
</protein>
<keyword evidence="2" id="KW-1003">Cell membrane</keyword>
<evidence type="ECO:0000256" key="2">
    <source>
        <dbReference type="ARBA" id="ARBA00022475"/>
    </source>
</evidence>
<dbReference type="Pfam" id="PF02949">
    <property type="entry name" value="7tm_6"/>
    <property type="match status" value="2"/>
</dbReference>
<dbReference type="PANTHER" id="PTHR21137:SF35">
    <property type="entry name" value="ODORANT RECEPTOR 19A-RELATED"/>
    <property type="match status" value="1"/>
</dbReference>
<dbReference type="InParanoid" id="A0A139WCV0"/>
<keyword evidence="7 10" id="KW-0472">Membrane</keyword>
<dbReference type="GO" id="GO:0005886">
    <property type="term" value="C:plasma membrane"/>
    <property type="evidence" value="ECO:0000318"/>
    <property type="project" value="GO_Central"/>
</dbReference>
<dbReference type="Proteomes" id="UP000007266">
    <property type="component" value="Linkage group 8"/>
</dbReference>
<name>A0A139WCV0_TRICA</name>
<evidence type="ECO:0000256" key="5">
    <source>
        <dbReference type="ARBA" id="ARBA00022725"/>
    </source>
</evidence>
<dbReference type="GO" id="GO:0007165">
    <property type="term" value="P:signal transduction"/>
    <property type="evidence" value="ECO:0007669"/>
    <property type="project" value="UniProtKB-KW"/>
</dbReference>
<dbReference type="GO" id="GO:0004984">
    <property type="term" value="F:olfactory receptor activity"/>
    <property type="evidence" value="ECO:0000318"/>
    <property type="project" value="GO_Central"/>
</dbReference>
<feature type="transmembrane region" description="Helical" evidence="10">
    <location>
        <begin position="512"/>
        <end position="535"/>
    </location>
</feature>
<keyword evidence="8" id="KW-0675">Receptor</keyword>
<evidence type="ECO:0000256" key="10">
    <source>
        <dbReference type="SAM" id="Phobius"/>
    </source>
</evidence>
<dbReference type="GO" id="GO:0050911">
    <property type="term" value="P:detection of chemical stimulus involved in sensory perception of smell"/>
    <property type="evidence" value="ECO:0000318"/>
    <property type="project" value="GO_Central"/>
</dbReference>
<evidence type="ECO:0000256" key="3">
    <source>
        <dbReference type="ARBA" id="ARBA00022606"/>
    </source>
</evidence>
<organism evidence="11 12">
    <name type="scientific">Tribolium castaneum</name>
    <name type="common">Red flour beetle</name>
    <dbReference type="NCBI Taxonomy" id="7070"/>
    <lineage>
        <taxon>Eukaryota</taxon>
        <taxon>Metazoa</taxon>
        <taxon>Ecdysozoa</taxon>
        <taxon>Arthropoda</taxon>
        <taxon>Hexapoda</taxon>
        <taxon>Insecta</taxon>
        <taxon>Pterygota</taxon>
        <taxon>Neoptera</taxon>
        <taxon>Endopterygota</taxon>
        <taxon>Coleoptera</taxon>
        <taxon>Polyphaga</taxon>
        <taxon>Cucujiformia</taxon>
        <taxon>Tenebrionidae</taxon>
        <taxon>Tenebrionidae incertae sedis</taxon>
        <taxon>Tribolium</taxon>
    </lineage>
</organism>
<feature type="transmembrane region" description="Helical" evidence="10">
    <location>
        <begin position="547"/>
        <end position="567"/>
    </location>
</feature>
<dbReference type="EMBL" id="KQ971363">
    <property type="protein sequence ID" value="KYB25705.1"/>
    <property type="molecule type" value="Genomic_DNA"/>
</dbReference>
<dbReference type="GO" id="GO:0005549">
    <property type="term" value="F:odorant binding"/>
    <property type="evidence" value="ECO:0007669"/>
    <property type="project" value="InterPro"/>
</dbReference>
<evidence type="ECO:0000256" key="6">
    <source>
        <dbReference type="ARBA" id="ARBA00022989"/>
    </source>
</evidence>
<sequence>MATLHFYKNELIDLMEKSKSFWKLDKFGDLYKQELSKLHRLVTIIVYIYIALLTATCVQLAVLTLIFRRGKPIFLCYGGLYGLESPHYEIYSILDAIGIGVISIAVSGYDAMFFFFALDIYTEFKMIKSAFKRHSDQTVSSYNKQFIEAVKHHDFLLQYINQVNDIFSPMFLFQFFSGLLGICFSLFMISRSGLQDINTLSIYSAGLLGFTAQSYTFCLVGEVISELSEDISNEIFYTDWLDDEVYRNKTAILIVMNRAQESPKLTIGKFADMNLRTFIMAIAITMKQALKLADVLGFNPLKNDNLTKLKKYSSLICMISVVVSAILEFVSNFSALETYESAPESLVPQFQTLAKISSLLLSQKDITELIDEIKYFWKLDQFGDFHTRKLKKIYKYVTIFFYFYTLMLSGACVLFTITTVIFTPEKPLFLCYGGLHGLPSPQFEIYFVVDLAAIVIMSFGVAAYDGIFFYFAFHVYAEFKLVKVAFKGKSTFIEAVKHHDFLLKYLRKLNEIYSPIFLCQFFSNLLGICFCLFMLSRSGMPPELTSFSKYFISLVAFTVQTYIFCLIGDLVSELSLDISNVIFYVDWLDDEVYKSKTARLVIMNKAQSPVKLTIGKFTGMDLRTFLLV</sequence>
<dbReference type="OMA" id="FECYSPC"/>
<keyword evidence="5" id="KW-0552">Olfaction</keyword>
<evidence type="ECO:0000313" key="11">
    <source>
        <dbReference type="EMBL" id="KYB25705.1"/>
    </source>
</evidence>
<feature type="transmembrane region" description="Helical" evidence="10">
    <location>
        <begin position="166"/>
        <end position="189"/>
    </location>
</feature>
<keyword evidence="4 10" id="KW-0812">Transmembrane</keyword>
<proteinExistence type="predicted"/>
<feature type="transmembrane region" description="Helical" evidence="10">
    <location>
        <begin position="443"/>
        <end position="473"/>
    </location>
</feature>
<dbReference type="AlphaFoldDB" id="A0A139WCV0"/>
<keyword evidence="9" id="KW-0807">Transducer</keyword>